<dbReference type="AlphaFoldDB" id="A0A151XCY4"/>
<reference evidence="2 3" key="1">
    <citation type="submission" date="2015-09" db="EMBL/GenBank/DDBJ databases">
        <title>Trachymyrmex zeteki WGS genome.</title>
        <authorList>
            <person name="Nygaard S."/>
            <person name="Hu H."/>
            <person name="Boomsma J."/>
            <person name="Zhang G."/>
        </authorList>
    </citation>
    <scope>NUCLEOTIDE SEQUENCE [LARGE SCALE GENOMIC DNA]</scope>
    <source>
        <strain evidence="2">Tzet28-1</strain>
        <tissue evidence="2">Whole body</tissue>
    </source>
</reference>
<protein>
    <submittedName>
        <fullName evidence="2">Uncharacterized protein</fullName>
    </submittedName>
</protein>
<proteinExistence type="predicted"/>
<evidence type="ECO:0000256" key="1">
    <source>
        <dbReference type="SAM" id="MobiDB-lite"/>
    </source>
</evidence>
<gene>
    <name evidence="2" type="ORF">ALC60_02652</name>
</gene>
<feature type="region of interest" description="Disordered" evidence="1">
    <location>
        <begin position="165"/>
        <end position="193"/>
    </location>
</feature>
<name>A0A151XCY4_9HYME</name>
<evidence type="ECO:0000313" key="2">
    <source>
        <dbReference type="EMBL" id="KYQ58232.1"/>
    </source>
</evidence>
<organism evidence="2 3">
    <name type="scientific">Mycetomoellerius zeteki</name>
    <dbReference type="NCBI Taxonomy" id="64791"/>
    <lineage>
        <taxon>Eukaryota</taxon>
        <taxon>Metazoa</taxon>
        <taxon>Ecdysozoa</taxon>
        <taxon>Arthropoda</taxon>
        <taxon>Hexapoda</taxon>
        <taxon>Insecta</taxon>
        <taxon>Pterygota</taxon>
        <taxon>Neoptera</taxon>
        <taxon>Endopterygota</taxon>
        <taxon>Hymenoptera</taxon>
        <taxon>Apocrita</taxon>
        <taxon>Aculeata</taxon>
        <taxon>Formicoidea</taxon>
        <taxon>Formicidae</taxon>
        <taxon>Myrmicinae</taxon>
        <taxon>Mycetomoellerius</taxon>
    </lineage>
</organism>
<dbReference type="EMBL" id="KQ982294">
    <property type="protein sequence ID" value="KYQ58232.1"/>
    <property type="molecule type" value="Genomic_DNA"/>
</dbReference>
<feature type="compositionally biased region" description="Basic and acidic residues" evidence="1">
    <location>
        <begin position="173"/>
        <end position="182"/>
    </location>
</feature>
<keyword evidence="3" id="KW-1185">Reference proteome</keyword>
<dbReference type="Proteomes" id="UP000075809">
    <property type="component" value="Unassembled WGS sequence"/>
</dbReference>
<accession>A0A151XCY4</accession>
<evidence type="ECO:0000313" key="3">
    <source>
        <dbReference type="Proteomes" id="UP000075809"/>
    </source>
</evidence>
<sequence>MPIGHVRSHSDHCQPRDKQACDDTSKIVEDTHVWQGSESLEEGDEKLNGRLVQLGEVLSEIEEGGGRRGLEEGWRAMISMELPAHATQHGALHLGVGVGVNPGDPAGSALAAIHPHPQDPLALHHHNHGAATPGGMHEDSKKKRMFLLTNPFFLLLALVKEDERQPPWQQPVTRHEPRDQERKKGKKRKRESTGIVKSNDINFKLFDVIYLEGGLNVRTIIERVTHTML</sequence>